<proteinExistence type="predicted"/>
<evidence type="ECO:0000313" key="1">
    <source>
        <dbReference type="EMBL" id="KAJ9127950.1"/>
    </source>
</evidence>
<reference evidence="1" key="1">
    <citation type="submission" date="2023-04" db="EMBL/GenBank/DDBJ databases">
        <title>Draft Genome sequencing of Naganishia species isolated from polar environments using Oxford Nanopore Technology.</title>
        <authorList>
            <person name="Leo P."/>
            <person name="Venkateswaran K."/>
        </authorList>
    </citation>
    <scope>NUCLEOTIDE SEQUENCE</scope>
    <source>
        <strain evidence="1">DBVPG 5303</strain>
    </source>
</reference>
<dbReference type="Proteomes" id="UP001234202">
    <property type="component" value="Unassembled WGS sequence"/>
</dbReference>
<gene>
    <name evidence="1" type="ORF">QFC24_000235</name>
</gene>
<organism evidence="1 2">
    <name type="scientific">Naganishia onofrii</name>
    <dbReference type="NCBI Taxonomy" id="1851511"/>
    <lineage>
        <taxon>Eukaryota</taxon>
        <taxon>Fungi</taxon>
        <taxon>Dikarya</taxon>
        <taxon>Basidiomycota</taxon>
        <taxon>Agaricomycotina</taxon>
        <taxon>Tremellomycetes</taxon>
        <taxon>Filobasidiales</taxon>
        <taxon>Filobasidiaceae</taxon>
        <taxon>Naganishia</taxon>
    </lineage>
</organism>
<protein>
    <submittedName>
        <fullName evidence="1">Uncharacterized protein</fullName>
    </submittedName>
</protein>
<evidence type="ECO:0000313" key="2">
    <source>
        <dbReference type="Proteomes" id="UP001234202"/>
    </source>
</evidence>
<dbReference type="EMBL" id="JASBWV010000001">
    <property type="protein sequence ID" value="KAJ9127950.1"/>
    <property type="molecule type" value="Genomic_DNA"/>
</dbReference>
<comment type="caution">
    <text evidence="1">The sequence shown here is derived from an EMBL/GenBank/DDBJ whole genome shotgun (WGS) entry which is preliminary data.</text>
</comment>
<accession>A0ACC2XX04</accession>
<keyword evidence="2" id="KW-1185">Reference proteome</keyword>
<sequence length="398" mass="44558">MAASATAALREMDRLEEEPREQLTESEIKSVKKELRALQKEAEDDNTDASKMTAQELAAKIAVSDKLFNRLKYAQKNSSLAVIDSKIMAMHSETAMKIGKQARAEANAFEPGDFFEPLRDMLGLGAQMLEDMDVDEDEAMPNVRHGGKLGDWAKIGWLAVRRSKRATGVEFMNGMMAIEHKKRIVNRKARQRQAAGPEVRPQEIRQEDMTKAANPTITNTKALTKLLEEQDGEVNFFEWVVNPRSFGQTVENMFYTSFLVREGIAAIDVKDDGSGIPVIFSCDPPSEEDKRAQYDEEGNVLREALTRRQVVMEMTMDVWQEAIELFNITEGIIPDREEEAEQKPTASGCRTSTKGEQSRVRAALPFDADPNTEAAPPIAHHHSVVGAVWSLGQSQWTM</sequence>
<name>A0ACC2XX04_9TREE</name>